<dbReference type="EMBL" id="BGPR01001680">
    <property type="protein sequence ID" value="GBM59407.1"/>
    <property type="molecule type" value="Genomic_DNA"/>
</dbReference>
<proteinExistence type="predicted"/>
<protein>
    <submittedName>
        <fullName evidence="1">Uncharacterized protein</fullName>
    </submittedName>
</protein>
<keyword evidence="2" id="KW-1185">Reference proteome</keyword>
<sequence>MYHARMEKSVIQIRRAWNPSHKCGHIRKSLVYVHHNTLLDYISWTFTVRPLQNLSSMGKSDENWHATVEKSEFSSSFVIHLQCRVIKPKCDRGERDSHKSESHKM</sequence>
<gene>
    <name evidence="1" type="ORF">AVEN_187809_1</name>
</gene>
<evidence type="ECO:0000313" key="2">
    <source>
        <dbReference type="Proteomes" id="UP000499080"/>
    </source>
</evidence>
<dbReference type="AlphaFoldDB" id="A0A4Y2H1T1"/>
<comment type="caution">
    <text evidence="1">The sequence shown here is derived from an EMBL/GenBank/DDBJ whole genome shotgun (WGS) entry which is preliminary data.</text>
</comment>
<reference evidence="1 2" key="1">
    <citation type="journal article" date="2019" name="Sci. Rep.">
        <title>Orb-weaving spider Araneus ventricosus genome elucidates the spidroin gene catalogue.</title>
        <authorList>
            <person name="Kono N."/>
            <person name="Nakamura H."/>
            <person name="Ohtoshi R."/>
            <person name="Moran D.A.P."/>
            <person name="Shinohara A."/>
            <person name="Yoshida Y."/>
            <person name="Fujiwara M."/>
            <person name="Mori M."/>
            <person name="Tomita M."/>
            <person name="Arakawa K."/>
        </authorList>
    </citation>
    <scope>NUCLEOTIDE SEQUENCE [LARGE SCALE GENOMIC DNA]</scope>
</reference>
<organism evidence="1 2">
    <name type="scientific">Araneus ventricosus</name>
    <name type="common">Orbweaver spider</name>
    <name type="synonym">Epeira ventricosa</name>
    <dbReference type="NCBI Taxonomy" id="182803"/>
    <lineage>
        <taxon>Eukaryota</taxon>
        <taxon>Metazoa</taxon>
        <taxon>Ecdysozoa</taxon>
        <taxon>Arthropoda</taxon>
        <taxon>Chelicerata</taxon>
        <taxon>Arachnida</taxon>
        <taxon>Araneae</taxon>
        <taxon>Araneomorphae</taxon>
        <taxon>Entelegynae</taxon>
        <taxon>Araneoidea</taxon>
        <taxon>Araneidae</taxon>
        <taxon>Araneus</taxon>
    </lineage>
</organism>
<evidence type="ECO:0000313" key="1">
    <source>
        <dbReference type="EMBL" id="GBM59407.1"/>
    </source>
</evidence>
<accession>A0A4Y2H1T1</accession>
<name>A0A4Y2H1T1_ARAVE</name>
<dbReference type="Proteomes" id="UP000499080">
    <property type="component" value="Unassembled WGS sequence"/>
</dbReference>